<dbReference type="FunCoup" id="A0A1B6PDM8">
    <property type="interactions" value="30"/>
</dbReference>
<dbReference type="InterPro" id="IPR011676">
    <property type="entry name" value="DUF1618"/>
</dbReference>
<evidence type="ECO:0000313" key="2">
    <source>
        <dbReference type="EMBL" id="KXG23801.1"/>
    </source>
</evidence>
<keyword evidence="3" id="KW-1185">Reference proteome</keyword>
<organism evidence="2 3">
    <name type="scientific">Sorghum bicolor</name>
    <name type="common">Sorghum</name>
    <name type="synonym">Sorghum vulgare</name>
    <dbReference type="NCBI Taxonomy" id="4558"/>
    <lineage>
        <taxon>Eukaryota</taxon>
        <taxon>Viridiplantae</taxon>
        <taxon>Streptophyta</taxon>
        <taxon>Embryophyta</taxon>
        <taxon>Tracheophyta</taxon>
        <taxon>Spermatophyta</taxon>
        <taxon>Magnoliopsida</taxon>
        <taxon>Liliopsida</taxon>
        <taxon>Poales</taxon>
        <taxon>Poaceae</taxon>
        <taxon>PACMAD clade</taxon>
        <taxon>Panicoideae</taxon>
        <taxon>Andropogonodae</taxon>
        <taxon>Andropogoneae</taxon>
        <taxon>Sorghinae</taxon>
        <taxon>Sorghum</taxon>
    </lineage>
</organism>
<dbReference type="EMBL" id="CM000767">
    <property type="protein sequence ID" value="KXG23801.1"/>
    <property type="molecule type" value="Genomic_DNA"/>
</dbReference>
<dbReference type="PANTHER" id="PTHR33086:SF46">
    <property type="entry name" value="EXPRESSED PROTEIN"/>
    <property type="match status" value="1"/>
</dbReference>
<dbReference type="Pfam" id="PF07762">
    <property type="entry name" value="DUF1618"/>
    <property type="match status" value="1"/>
</dbReference>
<accession>A0A1B6PDM8</accession>
<dbReference type="Gramene" id="KXG23801">
    <property type="protein sequence ID" value="KXG23801"/>
    <property type="gene ID" value="SORBI_3008G142000"/>
</dbReference>
<evidence type="ECO:0000313" key="3">
    <source>
        <dbReference type="Proteomes" id="UP000000768"/>
    </source>
</evidence>
<dbReference type="InParanoid" id="A0A1B6PDM8"/>
<dbReference type="AlphaFoldDB" id="A0A1B6PDM8"/>
<gene>
    <name evidence="2" type="ORF">SORBI_3008G142000</name>
</gene>
<dbReference type="PANTHER" id="PTHR33086">
    <property type="entry name" value="OS05G0468200 PROTEIN-RELATED"/>
    <property type="match status" value="1"/>
</dbReference>
<evidence type="ECO:0000259" key="1">
    <source>
        <dbReference type="Pfam" id="PF07762"/>
    </source>
</evidence>
<reference evidence="3" key="2">
    <citation type="journal article" date="2018" name="Plant J.">
        <title>The Sorghum bicolor reference genome: improved assembly, gene annotations, a transcriptome atlas, and signatures of genome organization.</title>
        <authorList>
            <person name="McCormick R.F."/>
            <person name="Truong S.K."/>
            <person name="Sreedasyam A."/>
            <person name="Jenkins J."/>
            <person name="Shu S."/>
            <person name="Sims D."/>
            <person name="Kennedy M."/>
            <person name="Amirebrahimi M."/>
            <person name="Weers B.D."/>
            <person name="McKinley B."/>
            <person name="Mattison A."/>
            <person name="Morishige D.T."/>
            <person name="Grimwood J."/>
            <person name="Schmutz J."/>
            <person name="Mullet J.E."/>
        </authorList>
    </citation>
    <scope>NUCLEOTIDE SEQUENCE [LARGE SCALE GENOMIC DNA]</scope>
    <source>
        <strain evidence="3">cv. BTx623</strain>
    </source>
</reference>
<feature type="domain" description="DUF1618" evidence="1">
    <location>
        <begin position="183"/>
        <end position="300"/>
    </location>
</feature>
<dbReference type="OrthoDB" id="690115at2759"/>
<dbReference type="OMA" id="DWYPEGV"/>
<dbReference type="eggNOG" id="ENOG502R671">
    <property type="taxonomic scope" value="Eukaryota"/>
</dbReference>
<protein>
    <recommendedName>
        <fullName evidence="1">DUF1618 domain-containing protein</fullName>
    </recommendedName>
</protein>
<reference evidence="2 3" key="1">
    <citation type="journal article" date="2009" name="Nature">
        <title>The Sorghum bicolor genome and the diversification of grasses.</title>
        <authorList>
            <person name="Paterson A.H."/>
            <person name="Bowers J.E."/>
            <person name="Bruggmann R."/>
            <person name="Dubchak I."/>
            <person name="Grimwood J."/>
            <person name="Gundlach H."/>
            <person name="Haberer G."/>
            <person name="Hellsten U."/>
            <person name="Mitros T."/>
            <person name="Poliakov A."/>
            <person name="Schmutz J."/>
            <person name="Spannagl M."/>
            <person name="Tang H."/>
            <person name="Wang X."/>
            <person name="Wicker T."/>
            <person name="Bharti A.K."/>
            <person name="Chapman J."/>
            <person name="Feltus F.A."/>
            <person name="Gowik U."/>
            <person name="Grigoriev I.V."/>
            <person name="Lyons E."/>
            <person name="Maher C.A."/>
            <person name="Martis M."/>
            <person name="Narechania A."/>
            <person name="Otillar R.P."/>
            <person name="Penning B.W."/>
            <person name="Salamov A.A."/>
            <person name="Wang Y."/>
            <person name="Zhang L."/>
            <person name="Carpita N.C."/>
            <person name="Freeling M."/>
            <person name="Gingle A.R."/>
            <person name="Hash C.T."/>
            <person name="Keller B."/>
            <person name="Klein P."/>
            <person name="Kresovich S."/>
            <person name="McCann M.C."/>
            <person name="Ming R."/>
            <person name="Peterson D.G."/>
            <person name="Mehboob-ur-Rahman"/>
            <person name="Ware D."/>
            <person name="Westhoff P."/>
            <person name="Mayer K.F."/>
            <person name="Messing J."/>
            <person name="Rokhsar D.S."/>
        </authorList>
    </citation>
    <scope>NUCLEOTIDE SEQUENCE [LARGE SCALE GENOMIC DNA]</scope>
    <source>
        <strain evidence="3">cv. BTx623</strain>
    </source>
</reference>
<proteinExistence type="predicted"/>
<dbReference type="Proteomes" id="UP000000768">
    <property type="component" value="Chromosome 8"/>
</dbReference>
<sequence length="415" mass="45436">MAPPVQEQWFILAGIANVVKDKKAKRTFPPGADVSVAYAEPPRASVLTVPYRVSSPPSLCSYPYVAAADSSGLILLCATEPEGTNSWVTYHLCDARTGEDTCLRGHGRAMGCHGNNLGLMVRGGSRVVVAELQPAGDGTGGALLLSYTVGQYRWVEKELAYSPPLHREWRGDGVISHAGMLWWVDLSYGLLSCDPSADTPELLHVPLPSVGDPLPVLSANGGAHRCVRVSGGMLRFVQIHGSPDAPVVSTWALVESSGNWNPERHVALADVWADESYLDIMLPGSVPALALLHPEDPDKVFFFLGSCIFAVDLRQKKVVEFSNFAMPDSPNEFLMRSSHFVHVWQYDPSSTRSESLLRCLRQEKESSLAAIMPVSRKTAKILKRFRYDSIREQQFLVTMPPPLQVGHRRGHGQAT</sequence>
<name>A0A1B6PDM8_SORBI</name>